<dbReference type="PANTHER" id="PTHR10519:SF77">
    <property type="entry name" value="GAMMA-AMINOBUTYRIC ACID TYPE B RECEPTOR SUBUNIT 1"/>
    <property type="match status" value="1"/>
</dbReference>
<evidence type="ECO:0000256" key="4">
    <source>
        <dbReference type="ARBA" id="ARBA00023040"/>
    </source>
</evidence>
<evidence type="ECO:0000313" key="13">
    <source>
        <dbReference type="Proteomes" id="UP000663879"/>
    </source>
</evidence>
<feature type="coiled-coil region" evidence="9">
    <location>
        <begin position="815"/>
        <end position="863"/>
    </location>
</feature>
<dbReference type="Proteomes" id="UP000663879">
    <property type="component" value="Unassembled WGS sequence"/>
</dbReference>
<sequence length="930" mass="108346">MILKFNNQIYHKHYKANNGFNYLIILFFGIVQFAKCLGFFEEDYEEKIFRTRDIKCLNNICEDGIFKWHETKTKNLYVGGIFPMVGSWPGGQSCLPSAIMALNEINLNRSILPNYRLNLNWFNSECNPGKGISNLYEMLFHKDKSQDDIIMLLGPGCSDVSSSVAEVANYWNLTVISFGSSSPALSNRNRFKTFFRTHPSAILDNPARLSLCKQFNWKKIVTLQDNKEVFTSTVDDLEKEAKNFEIEILDRQTFTNDPTYAVKNLKKLDARIIVGVFYEQEARKVFCAAYKERMLFPKYIWMIIGWYSENWYLEKDDEISCNRTEMQIAVYGHLTTEVQFFSTHVNEKLDYGLSVQDYNGFFRKFVSSPEWKNYANSFQKIDYKFKQSSLNEDYKSLLEIYDKIDSENSKEIEKLGGYLERSLAFDAVWVMAYALNNTLNHFGSLDYFDIKNYDVSNFIKESMKLINFKGISGMVTFNDQGDRISEVLYEQLQNNSGSLAYVKLGHHFKKTFKCCKNITWGSNKNPPIDGVQRKIRVNKIRMFYSITFSILSTVTILVGVSCLIFNHKFINRKIVKNSEPAINSLLVYGCFLCLISVYIFGFDKSELPAWLFNLICKAEVSLLLLGFTIGYSSLFSKIWYVYSATIQKKKNRKIYPDKIKLYTVIFIMVMIDVIFLFIWFIKDPLQKFTQKLEPENGETEEIIYEPEIRTCKCRHEIIWIGICFGIKGVFLVLGLYLSYETRNSKIEVMNDSRFAALSIYNIVVLSLITAPVVIIIQNQLDAAFCFLSFSINFCSFWTFALMFVPKVKHVLKHTIEQDIQEANLIENMIKEKKEKYLNLSQTNQNLNDEIEKKKEFLIKIEKLLNPNLFDDVGENEHYADDFEDEDFEHEEEDESSSITIENKSNSFGRLSFRNYSTKKEFSNIQNETVI</sequence>
<feature type="transmembrane region" description="Helical" evidence="10">
    <location>
        <begin position="585"/>
        <end position="602"/>
    </location>
</feature>
<feature type="domain" description="G-protein coupled receptors family 3 profile" evidence="11">
    <location>
        <begin position="551"/>
        <end position="813"/>
    </location>
</feature>
<keyword evidence="13" id="KW-1185">Reference proteome</keyword>
<dbReference type="FunFam" id="3.40.50.2300:FF:000056">
    <property type="entry name" value="Gamma-aminobutyric acid type B receptor subunit 1"/>
    <property type="match status" value="1"/>
</dbReference>
<dbReference type="CDD" id="cd06366">
    <property type="entry name" value="PBP1_GABAb_receptor"/>
    <property type="match status" value="1"/>
</dbReference>
<feature type="transmembrane region" description="Helical" evidence="10">
    <location>
        <begin position="622"/>
        <end position="640"/>
    </location>
</feature>
<evidence type="ECO:0000256" key="8">
    <source>
        <dbReference type="ARBA" id="ARBA00023224"/>
    </source>
</evidence>
<dbReference type="PRINTS" id="PR01177">
    <property type="entry name" value="GABAB1RECPTR"/>
</dbReference>
<dbReference type="InterPro" id="IPR001828">
    <property type="entry name" value="ANF_lig-bd_rcpt"/>
</dbReference>
<evidence type="ECO:0000256" key="1">
    <source>
        <dbReference type="ARBA" id="ARBA00004141"/>
    </source>
</evidence>
<evidence type="ECO:0000256" key="9">
    <source>
        <dbReference type="SAM" id="Coils"/>
    </source>
</evidence>
<dbReference type="InterPro" id="IPR000337">
    <property type="entry name" value="GPCR_3"/>
</dbReference>
<dbReference type="InterPro" id="IPR002455">
    <property type="entry name" value="GPCR3_GABA-B"/>
</dbReference>
<keyword evidence="2 10" id="KW-0812">Transmembrane</keyword>
<dbReference type="PANTHER" id="PTHR10519">
    <property type="entry name" value="GABA-B RECEPTOR"/>
    <property type="match status" value="1"/>
</dbReference>
<dbReference type="GO" id="GO:0007214">
    <property type="term" value="P:gamma-aminobutyric acid signaling pathway"/>
    <property type="evidence" value="ECO:0007669"/>
    <property type="project" value="TreeGrafter"/>
</dbReference>
<keyword evidence="9" id="KW-0175">Coiled coil</keyword>
<evidence type="ECO:0000259" key="11">
    <source>
        <dbReference type="PROSITE" id="PS50259"/>
    </source>
</evidence>
<dbReference type="InterPro" id="IPR028082">
    <property type="entry name" value="Peripla_BP_I"/>
</dbReference>
<keyword evidence="5 10" id="KW-0472">Membrane</keyword>
<feature type="transmembrane region" description="Helical" evidence="10">
    <location>
        <begin position="757"/>
        <end position="776"/>
    </location>
</feature>
<dbReference type="Pfam" id="PF01094">
    <property type="entry name" value="ANF_receptor"/>
    <property type="match status" value="1"/>
</dbReference>
<dbReference type="PROSITE" id="PS50259">
    <property type="entry name" value="G_PROTEIN_RECEP_F3_4"/>
    <property type="match status" value="1"/>
</dbReference>
<gene>
    <name evidence="12" type="ORF">OXX778_LOCUS3911</name>
</gene>
<keyword evidence="3 10" id="KW-1133">Transmembrane helix</keyword>
<keyword evidence="4" id="KW-0297">G-protein coupled receptor</keyword>
<name>A0A813P8F2_9BILA</name>
<reference evidence="12" key="1">
    <citation type="submission" date="2021-02" db="EMBL/GenBank/DDBJ databases">
        <authorList>
            <person name="Nowell W R."/>
        </authorList>
    </citation>
    <scope>NUCLEOTIDE SEQUENCE</scope>
    <source>
        <strain evidence="12">Ploen Becks lab</strain>
    </source>
</reference>
<accession>A0A813P8F2</accession>
<dbReference type="OrthoDB" id="17569at2759"/>
<comment type="caution">
    <text evidence="12">The sequence shown here is derived from an EMBL/GenBank/DDBJ whole genome shotgun (WGS) entry which is preliminary data.</text>
</comment>
<dbReference type="InterPro" id="IPR017978">
    <property type="entry name" value="GPCR_3_C"/>
</dbReference>
<dbReference type="Gene3D" id="3.40.50.2300">
    <property type="match status" value="2"/>
</dbReference>
<evidence type="ECO:0000313" key="12">
    <source>
        <dbReference type="EMBL" id="CAF0750938.1"/>
    </source>
</evidence>
<dbReference type="GO" id="GO:0038039">
    <property type="term" value="C:G protein-coupled receptor heterodimeric complex"/>
    <property type="evidence" value="ECO:0007669"/>
    <property type="project" value="TreeGrafter"/>
</dbReference>
<dbReference type="AlphaFoldDB" id="A0A813P8F2"/>
<feature type="transmembrane region" description="Helical" evidence="10">
    <location>
        <begin position="542"/>
        <end position="565"/>
    </location>
</feature>
<dbReference type="SUPFAM" id="SSF53822">
    <property type="entry name" value="Periplasmic binding protein-like I"/>
    <property type="match status" value="1"/>
</dbReference>
<evidence type="ECO:0000256" key="6">
    <source>
        <dbReference type="ARBA" id="ARBA00023170"/>
    </source>
</evidence>
<evidence type="ECO:0000256" key="2">
    <source>
        <dbReference type="ARBA" id="ARBA00022692"/>
    </source>
</evidence>
<dbReference type="EMBL" id="CAJNOC010000365">
    <property type="protein sequence ID" value="CAF0750938.1"/>
    <property type="molecule type" value="Genomic_DNA"/>
</dbReference>
<keyword evidence="8" id="KW-0807">Transducer</keyword>
<feature type="transmembrane region" description="Helical" evidence="10">
    <location>
        <begin position="661"/>
        <end position="681"/>
    </location>
</feature>
<feature type="transmembrane region" description="Helical" evidence="10">
    <location>
        <begin position="782"/>
        <end position="804"/>
    </location>
</feature>
<organism evidence="12 13">
    <name type="scientific">Brachionus calyciflorus</name>
    <dbReference type="NCBI Taxonomy" id="104777"/>
    <lineage>
        <taxon>Eukaryota</taxon>
        <taxon>Metazoa</taxon>
        <taxon>Spiralia</taxon>
        <taxon>Gnathifera</taxon>
        <taxon>Rotifera</taxon>
        <taxon>Eurotatoria</taxon>
        <taxon>Monogononta</taxon>
        <taxon>Pseudotrocha</taxon>
        <taxon>Ploima</taxon>
        <taxon>Brachionidae</taxon>
        <taxon>Brachionus</taxon>
    </lineage>
</organism>
<evidence type="ECO:0000256" key="5">
    <source>
        <dbReference type="ARBA" id="ARBA00023136"/>
    </source>
</evidence>
<dbReference type="PRINTS" id="PR00248">
    <property type="entry name" value="GPCRMGR"/>
</dbReference>
<comment type="subcellular location">
    <subcellularLocation>
        <location evidence="1">Membrane</location>
        <topology evidence="1">Multi-pass membrane protein</topology>
    </subcellularLocation>
</comment>
<feature type="transmembrane region" description="Helical" evidence="10">
    <location>
        <begin position="717"/>
        <end position="737"/>
    </location>
</feature>
<dbReference type="GO" id="GO:0004965">
    <property type="term" value="F:G protein-coupled GABA receptor activity"/>
    <property type="evidence" value="ECO:0007669"/>
    <property type="project" value="InterPro"/>
</dbReference>
<keyword evidence="7" id="KW-0325">Glycoprotein</keyword>
<feature type="transmembrane region" description="Helical" evidence="10">
    <location>
        <begin position="20"/>
        <end position="40"/>
    </location>
</feature>
<keyword evidence="6" id="KW-0675">Receptor</keyword>
<feature type="coiled-coil region" evidence="9">
    <location>
        <begin position="220"/>
        <end position="247"/>
    </location>
</feature>
<dbReference type="Pfam" id="PF00003">
    <property type="entry name" value="7tm_3"/>
    <property type="match status" value="1"/>
</dbReference>
<evidence type="ECO:0000256" key="7">
    <source>
        <dbReference type="ARBA" id="ARBA00023180"/>
    </source>
</evidence>
<dbReference type="PRINTS" id="PR01176">
    <property type="entry name" value="GABABRECEPTR"/>
</dbReference>
<evidence type="ECO:0000256" key="3">
    <source>
        <dbReference type="ARBA" id="ARBA00022989"/>
    </source>
</evidence>
<proteinExistence type="predicted"/>
<evidence type="ECO:0000256" key="10">
    <source>
        <dbReference type="SAM" id="Phobius"/>
    </source>
</evidence>
<protein>
    <recommendedName>
        <fullName evidence="11">G-protein coupled receptors family 3 profile domain-containing protein</fullName>
    </recommendedName>
</protein>